<dbReference type="InParanoid" id="D6WS45"/>
<dbReference type="GO" id="GO:0005549">
    <property type="term" value="F:odorant binding"/>
    <property type="evidence" value="ECO:0007669"/>
    <property type="project" value="InterPro"/>
</dbReference>
<keyword evidence="3" id="KW-1185">Reference proteome</keyword>
<feature type="signal peptide" evidence="1">
    <location>
        <begin position="1"/>
        <end position="16"/>
    </location>
</feature>
<dbReference type="HOGENOM" id="CLU_2064469_0_0_1"/>
<dbReference type="STRING" id="7070.D6WS45"/>
<organism evidence="2 3">
    <name type="scientific">Tribolium castaneum</name>
    <name type="common">Red flour beetle</name>
    <dbReference type="NCBI Taxonomy" id="7070"/>
    <lineage>
        <taxon>Eukaryota</taxon>
        <taxon>Metazoa</taxon>
        <taxon>Ecdysozoa</taxon>
        <taxon>Arthropoda</taxon>
        <taxon>Hexapoda</taxon>
        <taxon>Insecta</taxon>
        <taxon>Pterygota</taxon>
        <taxon>Neoptera</taxon>
        <taxon>Endopterygota</taxon>
        <taxon>Coleoptera</taxon>
        <taxon>Polyphaga</taxon>
        <taxon>Cucujiformia</taxon>
        <taxon>Tenebrionidae</taxon>
        <taxon>Tenebrionidae incertae sedis</taxon>
        <taxon>Tribolium</taxon>
    </lineage>
</organism>
<keyword evidence="1" id="KW-0732">Signal</keyword>
<proteinExistence type="predicted"/>
<dbReference type="Pfam" id="PF01395">
    <property type="entry name" value="PBP_GOBP"/>
    <property type="match status" value="1"/>
</dbReference>
<dbReference type="InterPro" id="IPR006170">
    <property type="entry name" value="PBP/GOBP"/>
</dbReference>
<dbReference type="InterPro" id="IPR036728">
    <property type="entry name" value="PBP_GOBP_sf"/>
</dbReference>
<dbReference type="Proteomes" id="UP000007266">
    <property type="component" value="Linkage group 7"/>
</dbReference>
<sequence>MQKILFLGLFVSSSLSTRFFNHDEIQKLECFPDIGGGLKAELWPNVVSCVFHRKGFTDDKGEFKIDVLKQKLSKFQDDKYLVNEIAELCVDKHDFTMTAAMKSALCLNKHAPWFSPYQD</sequence>
<dbReference type="SUPFAM" id="SSF47565">
    <property type="entry name" value="Insect pheromone/odorant-binding proteins"/>
    <property type="match status" value="1"/>
</dbReference>
<dbReference type="EMBL" id="KQ971354">
    <property type="protein sequence ID" value="EFA07638.1"/>
    <property type="molecule type" value="Genomic_DNA"/>
</dbReference>
<dbReference type="PhylomeDB" id="D6WS45"/>
<feature type="chain" id="PRO_5003090126" evidence="1">
    <location>
        <begin position="17"/>
        <end position="119"/>
    </location>
</feature>
<evidence type="ECO:0000256" key="1">
    <source>
        <dbReference type="SAM" id="SignalP"/>
    </source>
</evidence>
<evidence type="ECO:0000313" key="2">
    <source>
        <dbReference type="EMBL" id="EFA07638.1"/>
    </source>
</evidence>
<dbReference type="AlphaFoldDB" id="D6WS45"/>
<gene>
    <name evidence="2" type="primary">TcOBP7K</name>
    <name evidence="2" type="ORF">TcasGA2_TC030447</name>
</gene>
<reference evidence="2 3" key="2">
    <citation type="journal article" date="2010" name="Nucleic Acids Res.">
        <title>BeetleBase in 2010: revisions to provide comprehensive genomic information for Tribolium castaneum.</title>
        <authorList>
            <person name="Kim H.S."/>
            <person name="Murphy T."/>
            <person name="Xia J."/>
            <person name="Caragea D."/>
            <person name="Park Y."/>
            <person name="Beeman R.W."/>
            <person name="Lorenzen M.D."/>
            <person name="Butcher S."/>
            <person name="Manak J.R."/>
            <person name="Brown S.J."/>
        </authorList>
    </citation>
    <scope>GENOME REANNOTATION</scope>
    <source>
        <strain evidence="2 3">Georgia GA2</strain>
    </source>
</reference>
<accession>D6WS45</accession>
<evidence type="ECO:0000313" key="3">
    <source>
        <dbReference type="Proteomes" id="UP000007266"/>
    </source>
</evidence>
<dbReference type="Gene3D" id="1.10.238.20">
    <property type="entry name" value="Pheromone/general odorant binding protein domain"/>
    <property type="match status" value="1"/>
</dbReference>
<protein>
    <submittedName>
        <fullName evidence="2">Odorant binding protein C08</fullName>
    </submittedName>
</protein>
<dbReference type="SMR" id="D6WS45"/>
<reference evidence="2 3" key="1">
    <citation type="journal article" date="2008" name="Nature">
        <title>The genome of the model beetle and pest Tribolium castaneum.</title>
        <authorList>
            <consortium name="Tribolium Genome Sequencing Consortium"/>
            <person name="Richards S."/>
            <person name="Gibbs R.A."/>
            <person name="Weinstock G.M."/>
            <person name="Brown S.J."/>
            <person name="Denell R."/>
            <person name="Beeman R.W."/>
            <person name="Gibbs R."/>
            <person name="Beeman R.W."/>
            <person name="Brown S.J."/>
            <person name="Bucher G."/>
            <person name="Friedrich M."/>
            <person name="Grimmelikhuijzen C.J."/>
            <person name="Klingler M."/>
            <person name="Lorenzen M."/>
            <person name="Richards S."/>
            <person name="Roth S."/>
            <person name="Schroder R."/>
            <person name="Tautz D."/>
            <person name="Zdobnov E.M."/>
            <person name="Muzny D."/>
            <person name="Gibbs R.A."/>
            <person name="Weinstock G.M."/>
            <person name="Attaway T."/>
            <person name="Bell S."/>
            <person name="Buhay C.J."/>
            <person name="Chandrabose M.N."/>
            <person name="Chavez D."/>
            <person name="Clerk-Blankenburg K.P."/>
            <person name="Cree A."/>
            <person name="Dao M."/>
            <person name="Davis C."/>
            <person name="Chacko J."/>
            <person name="Dinh H."/>
            <person name="Dugan-Rocha S."/>
            <person name="Fowler G."/>
            <person name="Garner T.T."/>
            <person name="Garnes J."/>
            <person name="Gnirke A."/>
            <person name="Hawes A."/>
            <person name="Hernandez J."/>
            <person name="Hines S."/>
            <person name="Holder M."/>
            <person name="Hume J."/>
            <person name="Jhangiani S.N."/>
            <person name="Joshi V."/>
            <person name="Khan Z.M."/>
            <person name="Jackson L."/>
            <person name="Kovar C."/>
            <person name="Kowis A."/>
            <person name="Lee S."/>
            <person name="Lewis L.R."/>
            <person name="Margolis J."/>
            <person name="Morgan M."/>
            <person name="Nazareth L.V."/>
            <person name="Nguyen N."/>
            <person name="Okwuonu G."/>
            <person name="Parker D."/>
            <person name="Richards S."/>
            <person name="Ruiz S.J."/>
            <person name="Santibanez J."/>
            <person name="Savard J."/>
            <person name="Scherer S.E."/>
            <person name="Schneider B."/>
            <person name="Sodergren E."/>
            <person name="Tautz D."/>
            <person name="Vattahil S."/>
            <person name="Villasana D."/>
            <person name="White C.S."/>
            <person name="Wright R."/>
            <person name="Park Y."/>
            <person name="Beeman R.W."/>
            <person name="Lord J."/>
            <person name="Oppert B."/>
            <person name="Lorenzen M."/>
            <person name="Brown S."/>
            <person name="Wang L."/>
            <person name="Savard J."/>
            <person name="Tautz D."/>
            <person name="Richards S."/>
            <person name="Weinstock G."/>
            <person name="Gibbs R.A."/>
            <person name="Liu Y."/>
            <person name="Worley K."/>
            <person name="Weinstock G."/>
            <person name="Elsik C.G."/>
            <person name="Reese J.T."/>
            <person name="Elhaik E."/>
            <person name="Landan G."/>
            <person name="Graur D."/>
            <person name="Arensburger P."/>
            <person name="Atkinson P."/>
            <person name="Beeman R.W."/>
            <person name="Beidler J."/>
            <person name="Brown S.J."/>
            <person name="Demuth J.P."/>
            <person name="Drury D.W."/>
            <person name="Du Y.Z."/>
            <person name="Fujiwara H."/>
            <person name="Lorenzen M."/>
            <person name="Maselli V."/>
            <person name="Osanai M."/>
            <person name="Park Y."/>
            <person name="Robertson H.M."/>
            <person name="Tu Z."/>
            <person name="Wang J.J."/>
            <person name="Wang S."/>
            <person name="Richards S."/>
            <person name="Song H."/>
            <person name="Zhang L."/>
            <person name="Sodergren E."/>
            <person name="Werner D."/>
            <person name="Stanke M."/>
            <person name="Morgenstern B."/>
            <person name="Solovyev V."/>
            <person name="Kosarev P."/>
            <person name="Brown G."/>
            <person name="Chen H.C."/>
            <person name="Ermolaeva O."/>
            <person name="Hlavina W."/>
            <person name="Kapustin Y."/>
            <person name="Kiryutin B."/>
            <person name="Kitts P."/>
            <person name="Maglott D."/>
            <person name="Pruitt K."/>
            <person name="Sapojnikov V."/>
            <person name="Souvorov A."/>
            <person name="Mackey A.J."/>
            <person name="Waterhouse R.M."/>
            <person name="Wyder S."/>
            <person name="Zdobnov E.M."/>
            <person name="Zdobnov E.M."/>
            <person name="Wyder S."/>
            <person name="Kriventseva E.V."/>
            <person name="Kadowaki T."/>
            <person name="Bork P."/>
            <person name="Aranda M."/>
            <person name="Bao R."/>
            <person name="Beermann A."/>
            <person name="Berns N."/>
            <person name="Bolognesi R."/>
            <person name="Bonneton F."/>
            <person name="Bopp D."/>
            <person name="Brown S.J."/>
            <person name="Bucher G."/>
            <person name="Butts T."/>
            <person name="Chaumot A."/>
            <person name="Denell R.E."/>
            <person name="Ferrier D.E."/>
            <person name="Friedrich M."/>
            <person name="Gordon C.M."/>
            <person name="Jindra M."/>
            <person name="Klingler M."/>
            <person name="Lan Q."/>
            <person name="Lattorff H.M."/>
            <person name="Laudet V."/>
            <person name="von Levetsow C."/>
            <person name="Liu Z."/>
            <person name="Lutz R."/>
            <person name="Lynch J.A."/>
            <person name="da Fonseca R.N."/>
            <person name="Posnien N."/>
            <person name="Reuter R."/>
            <person name="Roth S."/>
            <person name="Savard J."/>
            <person name="Schinko J.B."/>
            <person name="Schmitt C."/>
            <person name="Schoppmeier M."/>
            <person name="Schroder R."/>
            <person name="Shippy T.D."/>
            <person name="Simonnet F."/>
            <person name="Marques-Souza H."/>
            <person name="Tautz D."/>
            <person name="Tomoyasu Y."/>
            <person name="Trauner J."/>
            <person name="Van der Zee M."/>
            <person name="Vervoort M."/>
            <person name="Wittkopp N."/>
            <person name="Wimmer E.A."/>
            <person name="Yang X."/>
            <person name="Jones A.K."/>
            <person name="Sattelle D.B."/>
            <person name="Ebert P.R."/>
            <person name="Nelson D."/>
            <person name="Scott J.G."/>
            <person name="Beeman R.W."/>
            <person name="Muthukrishnan S."/>
            <person name="Kramer K.J."/>
            <person name="Arakane Y."/>
            <person name="Beeman R.W."/>
            <person name="Zhu Q."/>
            <person name="Hogenkamp D."/>
            <person name="Dixit R."/>
            <person name="Oppert B."/>
            <person name="Jiang H."/>
            <person name="Zou Z."/>
            <person name="Marshall J."/>
            <person name="Elpidina E."/>
            <person name="Vinokurov K."/>
            <person name="Oppert C."/>
            <person name="Zou Z."/>
            <person name="Evans J."/>
            <person name="Lu Z."/>
            <person name="Zhao P."/>
            <person name="Sumathipala N."/>
            <person name="Altincicek B."/>
            <person name="Vilcinskas A."/>
            <person name="Williams M."/>
            <person name="Hultmark D."/>
            <person name="Hetru C."/>
            <person name="Jiang H."/>
            <person name="Grimmelikhuijzen C.J."/>
            <person name="Hauser F."/>
            <person name="Cazzamali G."/>
            <person name="Williamson M."/>
            <person name="Park Y."/>
            <person name="Li B."/>
            <person name="Tanaka Y."/>
            <person name="Predel R."/>
            <person name="Neupert S."/>
            <person name="Schachtner J."/>
            <person name="Verleyen P."/>
            <person name="Raible F."/>
            <person name="Bork P."/>
            <person name="Friedrich M."/>
            <person name="Walden K.K."/>
            <person name="Robertson H.M."/>
            <person name="Angeli S."/>
            <person name="Foret S."/>
            <person name="Bucher G."/>
            <person name="Schuetz S."/>
            <person name="Maleszka R."/>
            <person name="Wimmer E.A."/>
            <person name="Beeman R.W."/>
            <person name="Lorenzen M."/>
            <person name="Tomoyasu Y."/>
            <person name="Miller S.C."/>
            <person name="Grossmann D."/>
            <person name="Bucher G."/>
        </authorList>
    </citation>
    <scope>NUCLEOTIDE SEQUENCE [LARGE SCALE GENOMIC DNA]</scope>
    <source>
        <strain evidence="2 3">Georgia GA2</strain>
    </source>
</reference>
<name>D6WS45_TRICA</name>